<dbReference type="Gene3D" id="2.60.40.790">
    <property type="match status" value="1"/>
</dbReference>
<accession>A0ABZ2CAI3</accession>
<dbReference type="PROSITE" id="PS01031">
    <property type="entry name" value="SHSP"/>
    <property type="match status" value="1"/>
</dbReference>
<evidence type="ECO:0000256" key="1">
    <source>
        <dbReference type="PROSITE-ProRule" id="PRU00285"/>
    </source>
</evidence>
<dbReference type="Proteomes" id="UP001357223">
    <property type="component" value="Chromosome"/>
</dbReference>
<name>A0ABZ2CAI3_9BACI</name>
<organism evidence="4 5">
    <name type="scientific">Niallia oryzisoli</name>
    <dbReference type="NCBI Taxonomy" id="1737571"/>
    <lineage>
        <taxon>Bacteria</taxon>
        <taxon>Bacillati</taxon>
        <taxon>Bacillota</taxon>
        <taxon>Bacilli</taxon>
        <taxon>Bacillales</taxon>
        <taxon>Bacillaceae</taxon>
        <taxon>Niallia</taxon>
    </lineage>
</organism>
<dbReference type="InterPro" id="IPR002068">
    <property type="entry name" value="A-crystallin/Hsp20_dom"/>
</dbReference>
<dbReference type="Pfam" id="PF00011">
    <property type="entry name" value="HSP20"/>
    <property type="match status" value="1"/>
</dbReference>
<dbReference type="CDD" id="cd06464">
    <property type="entry name" value="ACD_sHsps-like"/>
    <property type="match status" value="1"/>
</dbReference>
<feature type="domain" description="SHSP" evidence="3">
    <location>
        <begin position="49"/>
        <end position="155"/>
    </location>
</feature>
<protein>
    <submittedName>
        <fullName evidence="4">Hsp20/alpha crystallin family protein</fullName>
    </submittedName>
</protein>
<dbReference type="EMBL" id="CP137640">
    <property type="protein sequence ID" value="WVX79266.1"/>
    <property type="molecule type" value="Genomic_DNA"/>
</dbReference>
<evidence type="ECO:0000313" key="5">
    <source>
        <dbReference type="Proteomes" id="UP001357223"/>
    </source>
</evidence>
<evidence type="ECO:0000256" key="2">
    <source>
        <dbReference type="RuleBase" id="RU003616"/>
    </source>
</evidence>
<dbReference type="InterPro" id="IPR008978">
    <property type="entry name" value="HSP20-like_chaperone"/>
</dbReference>
<sequence>MDMNKIFQWMDLAKKYQTNDFWKEVFEHPSFEQFMNSQESSGTESPFENGKNKCFPPIDIYLTDQEVLLIAELAGYSKEHIQLSISGIKLLIKGNNNTVFPGNPVQQERIIGPFQRVIELPEPTLPNQIRATFKDGLLFISYKRQFIQEEEVPIE</sequence>
<evidence type="ECO:0000259" key="3">
    <source>
        <dbReference type="PROSITE" id="PS01031"/>
    </source>
</evidence>
<evidence type="ECO:0000313" key="4">
    <source>
        <dbReference type="EMBL" id="WVX79266.1"/>
    </source>
</evidence>
<dbReference type="RefSeq" id="WP_338448200.1">
    <property type="nucleotide sequence ID" value="NZ_CP137640.1"/>
</dbReference>
<comment type="similarity">
    <text evidence="1 2">Belongs to the small heat shock protein (HSP20) family.</text>
</comment>
<dbReference type="SUPFAM" id="SSF49764">
    <property type="entry name" value="HSP20-like chaperones"/>
    <property type="match status" value="1"/>
</dbReference>
<reference evidence="4 5" key="1">
    <citation type="submission" date="2023-10" db="EMBL/GenBank/DDBJ databases">
        <title>Niallia locisalis sp.nov. isolated from a salt pond sample.</title>
        <authorList>
            <person name="Li X.-J."/>
            <person name="Dong L."/>
        </authorList>
    </citation>
    <scope>NUCLEOTIDE SEQUENCE [LARGE SCALE GENOMIC DNA]</scope>
    <source>
        <strain evidence="4 5">DSM 29761</strain>
    </source>
</reference>
<proteinExistence type="inferred from homology"/>
<gene>
    <name evidence="4" type="ORF">R4Z09_18390</name>
</gene>
<keyword evidence="5" id="KW-1185">Reference proteome</keyword>